<dbReference type="Proteomes" id="UP000179001">
    <property type="component" value="Unassembled WGS sequence"/>
</dbReference>
<gene>
    <name evidence="2" type="ORF">A2478_04685</name>
</gene>
<dbReference type="AlphaFoldDB" id="A0A1F5SYG5"/>
<evidence type="ECO:0000313" key="3">
    <source>
        <dbReference type="Proteomes" id="UP000179001"/>
    </source>
</evidence>
<name>A0A1F5SYG5_9BACT</name>
<dbReference type="EMBL" id="MFGJ01000007">
    <property type="protein sequence ID" value="OGF31754.1"/>
    <property type="molecule type" value="Genomic_DNA"/>
</dbReference>
<feature type="compositionally biased region" description="Polar residues" evidence="1">
    <location>
        <begin position="19"/>
        <end position="34"/>
    </location>
</feature>
<organism evidence="2 3">
    <name type="scientific">Candidatus Falkowbacteria bacterium RIFOXYC2_FULL_36_12</name>
    <dbReference type="NCBI Taxonomy" id="1798002"/>
    <lineage>
        <taxon>Bacteria</taxon>
        <taxon>Candidatus Falkowiibacteriota</taxon>
    </lineage>
</organism>
<protein>
    <submittedName>
        <fullName evidence="2">Uncharacterized protein</fullName>
    </submittedName>
</protein>
<proteinExistence type="predicted"/>
<evidence type="ECO:0000256" key="1">
    <source>
        <dbReference type="SAM" id="MobiDB-lite"/>
    </source>
</evidence>
<dbReference type="STRING" id="1798002.A2478_04685"/>
<reference evidence="2 3" key="1">
    <citation type="journal article" date="2016" name="Nat. Commun.">
        <title>Thousands of microbial genomes shed light on interconnected biogeochemical processes in an aquifer system.</title>
        <authorList>
            <person name="Anantharaman K."/>
            <person name="Brown C.T."/>
            <person name="Hug L.A."/>
            <person name="Sharon I."/>
            <person name="Castelle C.J."/>
            <person name="Probst A.J."/>
            <person name="Thomas B.C."/>
            <person name="Singh A."/>
            <person name="Wilkins M.J."/>
            <person name="Karaoz U."/>
            <person name="Brodie E.L."/>
            <person name="Williams K.H."/>
            <person name="Hubbard S.S."/>
            <person name="Banfield J.F."/>
        </authorList>
    </citation>
    <scope>NUCLEOTIDE SEQUENCE [LARGE SCALE GENOMIC DNA]</scope>
</reference>
<sequence>MAVTKTQNTQEPEKPTLNPELQTSQDIVEQTLNKQEAIPAPVDQPERALETVAEEEKKTIEEHENVKKELEAHKEEIGSITSAQTLQVSQAQKDPVQLEVEGVLQQELEDDYKSMTPDEQVEFKRMGEETASKISLLLKSAKVQFEKILELIKTWLKLIPNVNKYYLEQQSKIKTDELKKMKEEGLFDNK</sequence>
<accession>A0A1F5SYG5</accession>
<feature type="compositionally biased region" description="Polar residues" evidence="1">
    <location>
        <begin position="1"/>
        <end position="10"/>
    </location>
</feature>
<evidence type="ECO:0000313" key="2">
    <source>
        <dbReference type="EMBL" id="OGF31754.1"/>
    </source>
</evidence>
<feature type="compositionally biased region" description="Basic and acidic residues" evidence="1">
    <location>
        <begin position="44"/>
        <end position="66"/>
    </location>
</feature>
<feature type="region of interest" description="Disordered" evidence="1">
    <location>
        <begin position="1"/>
        <end position="66"/>
    </location>
</feature>
<comment type="caution">
    <text evidence="2">The sequence shown here is derived from an EMBL/GenBank/DDBJ whole genome shotgun (WGS) entry which is preliminary data.</text>
</comment>